<protein>
    <submittedName>
        <fullName evidence="1">Uncharacterized protein</fullName>
    </submittedName>
</protein>
<keyword evidence="2" id="KW-1185">Reference proteome</keyword>
<sequence>MTGLGVAVSVSVRAELLPLLWPCELSAIRPNLICITSGIVLTTFIRAEMICISSGCQLRVYQVVQCLSPLRHPFSS</sequence>
<name>A0AAD8QFL8_9PEZI</name>
<dbReference type="EMBL" id="JAHLJV010000001">
    <property type="protein sequence ID" value="KAK1600239.1"/>
    <property type="molecule type" value="Genomic_DNA"/>
</dbReference>
<organism evidence="1 2">
    <name type="scientific">Colletotrichum navitas</name>
    <dbReference type="NCBI Taxonomy" id="681940"/>
    <lineage>
        <taxon>Eukaryota</taxon>
        <taxon>Fungi</taxon>
        <taxon>Dikarya</taxon>
        <taxon>Ascomycota</taxon>
        <taxon>Pezizomycotina</taxon>
        <taxon>Sordariomycetes</taxon>
        <taxon>Hypocreomycetidae</taxon>
        <taxon>Glomerellales</taxon>
        <taxon>Glomerellaceae</taxon>
        <taxon>Colletotrichum</taxon>
        <taxon>Colletotrichum graminicola species complex</taxon>
    </lineage>
</organism>
<dbReference type="RefSeq" id="XP_060420735.1">
    <property type="nucleotide sequence ID" value="XM_060550770.1"/>
</dbReference>
<evidence type="ECO:0000313" key="2">
    <source>
        <dbReference type="Proteomes" id="UP001230504"/>
    </source>
</evidence>
<proteinExistence type="predicted"/>
<evidence type="ECO:0000313" key="1">
    <source>
        <dbReference type="EMBL" id="KAK1600239.1"/>
    </source>
</evidence>
<dbReference type="GeneID" id="85435010"/>
<gene>
    <name evidence="1" type="ORF">LY79DRAFT_11939</name>
</gene>
<dbReference type="Proteomes" id="UP001230504">
    <property type="component" value="Unassembled WGS sequence"/>
</dbReference>
<comment type="caution">
    <text evidence="1">The sequence shown here is derived from an EMBL/GenBank/DDBJ whole genome shotgun (WGS) entry which is preliminary data.</text>
</comment>
<reference evidence="1" key="1">
    <citation type="submission" date="2021-06" db="EMBL/GenBank/DDBJ databases">
        <title>Comparative genomics, transcriptomics and evolutionary studies reveal genomic signatures of adaptation to plant cell wall in hemibiotrophic fungi.</title>
        <authorList>
            <consortium name="DOE Joint Genome Institute"/>
            <person name="Baroncelli R."/>
            <person name="Diaz J.F."/>
            <person name="Benocci T."/>
            <person name="Peng M."/>
            <person name="Battaglia E."/>
            <person name="Haridas S."/>
            <person name="Andreopoulos W."/>
            <person name="Labutti K."/>
            <person name="Pangilinan J."/>
            <person name="Floch G.L."/>
            <person name="Makela M.R."/>
            <person name="Henrissat B."/>
            <person name="Grigoriev I.V."/>
            <person name="Crouch J.A."/>
            <person name="De Vries R.P."/>
            <person name="Sukno S.A."/>
            <person name="Thon M.R."/>
        </authorList>
    </citation>
    <scope>NUCLEOTIDE SEQUENCE</scope>
    <source>
        <strain evidence="1">CBS 125086</strain>
    </source>
</reference>
<accession>A0AAD8QFL8</accession>
<dbReference type="AlphaFoldDB" id="A0AAD8QFL8"/>